<dbReference type="Pfam" id="PF22296">
    <property type="entry name" value="bAvd"/>
    <property type="match status" value="1"/>
</dbReference>
<accession>A0ABS6E6V8</accession>
<sequence>MEEFKIKEKIYDMILYGSPALTQFPKVEKYALAGDIRKSMYRMLMLAVTIEKKYYKKTTLQELDIELDILRHLIRLAADKKLYPNQKPCLPFKKYEYWAKLIDEIGRMIGGYMKSVK</sequence>
<evidence type="ECO:0000259" key="1">
    <source>
        <dbReference type="Pfam" id="PF22296"/>
    </source>
</evidence>
<dbReference type="Proteomes" id="UP000749471">
    <property type="component" value="Unassembled WGS sequence"/>
</dbReference>
<feature type="domain" description="bAvd-like" evidence="1">
    <location>
        <begin position="6"/>
        <end position="116"/>
    </location>
</feature>
<dbReference type="NCBIfam" id="NF033474">
    <property type="entry name" value="DivGenRetAVD"/>
    <property type="match status" value="1"/>
</dbReference>
<dbReference type="InterPro" id="IPR055360">
    <property type="entry name" value="bAvd"/>
</dbReference>
<gene>
    <name evidence="2" type="primary">avd</name>
    <name evidence="2" type="ORF">KQI42_09665</name>
</gene>
<name>A0ABS6E6V8_9FIRM</name>
<evidence type="ECO:0000313" key="3">
    <source>
        <dbReference type="Proteomes" id="UP000749471"/>
    </source>
</evidence>
<reference evidence="2 3" key="1">
    <citation type="submission" date="2021-06" db="EMBL/GenBank/DDBJ databases">
        <authorList>
            <person name="Sun Q."/>
            <person name="Li D."/>
        </authorList>
    </citation>
    <scope>NUCLEOTIDE SEQUENCE [LARGE SCALE GENOMIC DNA]</scope>
    <source>
        <strain evidence="2 3">MSJ-40</strain>
    </source>
</reference>
<proteinExistence type="predicted"/>
<evidence type="ECO:0000313" key="2">
    <source>
        <dbReference type="EMBL" id="MBU5438276.1"/>
    </source>
</evidence>
<comment type="caution">
    <text evidence="2">The sequence shown here is derived from an EMBL/GenBank/DDBJ whole genome shotgun (WGS) entry which is preliminary data.</text>
</comment>
<protein>
    <submittedName>
        <fullName evidence="2">Diversity-generating retroelement protein Avd</fullName>
    </submittedName>
</protein>
<dbReference type="EMBL" id="JAHLPM010000007">
    <property type="protein sequence ID" value="MBU5438276.1"/>
    <property type="molecule type" value="Genomic_DNA"/>
</dbReference>
<dbReference type="RefSeq" id="WP_216519253.1">
    <property type="nucleotide sequence ID" value="NZ_JAHLPM010000007.1"/>
</dbReference>
<organism evidence="2 3">
    <name type="scientific">Tissierella simiarum</name>
    <dbReference type="NCBI Taxonomy" id="2841534"/>
    <lineage>
        <taxon>Bacteria</taxon>
        <taxon>Bacillati</taxon>
        <taxon>Bacillota</taxon>
        <taxon>Tissierellia</taxon>
        <taxon>Tissierellales</taxon>
        <taxon>Tissierellaceae</taxon>
        <taxon>Tissierella</taxon>
    </lineage>
</organism>
<keyword evidence="3" id="KW-1185">Reference proteome</keyword>
<dbReference type="CDD" id="cd16376">
    <property type="entry name" value="Avd_like"/>
    <property type="match status" value="1"/>
</dbReference>